<keyword evidence="2" id="KW-1185">Reference proteome</keyword>
<feature type="compositionally biased region" description="Low complexity" evidence="1">
    <location>
        <begin position="15"/>
        <end position="27"/>
    </location>
</feature>
<reference evidence="3" key="2">
    <citation type="submission" date="2016-06" db="UniProtKB">
        <authorList>
            <consortium name="WormBaseParasite"/>
        </authorList>
    </citation>
    <scope>IDENTIFICATION</scope>
</reference>
<reference evidence="2" key="1">
    <citation type="submission" date="2014-05" db="EMBL/GenBank/DDBJ databases">
        <title>The genome and life-stage specific transcriptomes of Globodera pallida elucidate key aspects of plant parasitism by a cyst nematode.</title>
        <authorList>
            <person name="Cotton J.A."/>
            <person name="Lilley C.J."/>
            <person name="Jones L.M."/>
            <person name="Kikuchi T."/>
            <person name="Reid A.J."/>
            <person name="Thorpe P."/>
            <person name="Tsai I.J."/>
            <person name="Beasley H."/>
            <person name="Blok V."/>
            <person name="Cock P.J.A."/>
            <person name="Van den Akker S.E."/>
            <person name="Holroyd N."/>
            <person name="Hunt M."/>
            <person name="Mantelin S."/>
            <person name="Naghra H."/>
            <person name="Pain A."/>
            <person name="Palomares-Rius J.E."/>
            <person name="Zarowiecki M."/>
            <person name="Berriman M."/>
            <person name="Jones J.T."/>
            <person name="Urwin P.E."/>
        </authorList>
    </citation>
    <scope>NUCLEOTIDE SEQUENCE [LARGE SCALE GENOMIC DNA]</scope>
    <source>
        <strain evidence="2">Lindley</strain>
    </source>
</reference>
<dbReference type="Proteomes" id="UP000050741">
    <property type="component" value="Unassembled WGS sequence"/>
</dbReference>
<accession>A0A183CRY3</accession>
<evidence type="ECO:0000313" key="2">
    <source>
        <dbReference type="Proteomes" id="UP000050741"/>
    </source>
</evidence>
<sequence>EKKAKGPEKATSSGAFKKATTGATAQKTEFKEGDKVYTMGPKGATRGQISKIGKNKKGFKIPTIKWEDGSESELPFLISATIHAQWQELR</sequence>
<organism evidence="2 3">
    <name type="scientific">Globodera pallida</name>
    <name type="common">Potato cyst nematode worm</name>
    <name type="synonym">Heterodera pallida</name>
    <dbReference type="NCBI Taxonomy" id="36090"/>
    <lineage>
        <taxon>Eukaryota</taxon>
        <taxon>Metazoa</taxon>
        <taxon>Ecdysozoa</taxon>
        <taxon>Nematoda</taxon>
        <taxon>Chromadorea</taxon>
        <taxon>Rhabditida</taxon>
        <taxon>Tylenchina</taxon>
        <taxon>Tylenchomorpha</taxon>
        <taxon>Tylenchoidea</taxon>
        <taxon>Heteroderidae</taxon>
        <taxon>Heteroderinae</taxon>
        <taxon>Globodera</taxon>
    </lineage>
</organism>
<name>A0A183CRY3_GLOPA</name>
<dbReference type="WBParaSite" id="GPLIN_001564100">
    <property type="protein sequence ID" value="GPLIN_001564100"/>
    <property type="gene ID" value="GPLIN_001564100"/>
</dbReference>
<feature type="region of interest" description="Disordered" evidence="1">
    <location>
        <begin position="1"/>
        <end position="49"/>
    </location>
</feature>
<protein>
    <submittedName>
        <fullName evidence="3">KOW domain-containing protein</fullName>
    </submittedName>
</protein>
<evidence type="ECO:0000256" key="1">
    <source>
        <dbReference type="SAM" id="MobiDB-lite"/>
    </source>
</evidence>
<dbReference type="AlphaFoldDB" id="A0A183CRY3"/>
<proteinExistence type="predicted"/>
<evidence type="ECO:0000313" key="3">
    <source>
        <dbReference type="WBParaSite" id="GPLIN_001564100"/>
    </source>
</evidence>